<accession>A0AAD7GII7</accession>
<evidence type="ECO:0000313" key="3">
    <source>
        <dbReference type="EMBL" id="KAJ7696542.1"/>
    </source>
</evidence>
<gene>
    <name evidence="3" type="ORF">B0H17DRAFT_1198052</name>
</gene>
<feature type="transmembrane region" description="Helical" evidence="2">
    <location>
        <begin position="67"/>
        <end position="87"/>
    </location>
</feature>
<feature type="compositionally biased region" description="Basic and acidic residues" evidence="1">
    <location>
        <begin position="47"/>
        <end position="62"/>
    </location>
</feature>
<keyword evidence="2" id="KW-0812">Transmembrane</keyword>
<keyword evidence="2" id="KW-0472">Membrane</keyword>
<evidence type="ECO:0000313" key="4">
    <source>
        <dbReference type="Proteomes" id="UP001221757"/>
    </source>
</evidence>
<name>A0AAD7GII7_MYCRO</name>
<evidence type="ECO:0000256" key="2">
    <source>
        <dbReference type="SAM" id="Phobius"/>
    </source>
</evidence>
<organism evidence="3 4">
    <name type="scientific">Mycena rosella</name>
    <name type="common">Pink bonnet</name>
    <name type="synonym">Agaricus rosellus</name>
    <dbReference type="NCBI Taxonomy" id="1033263"/>
    <lineage>
        <taxon>Eukaryota</taxon>
        <taxon>Fungi</taxon>
        <taxon>Dikarya</taxon>
        <taxon>Basidiomycota</taxon>
        <taxon>Agaricomycotina</taxon>
        <taxon>Agaricomycetes</taxon>
        <taxon>Agaricomycetidae</taxon>
        <taxon>Agaricales</taxon>
        <taxon>Marasmiineae</taxon>
        <taxon>Mycenaceae</taxon>
        <taxon>Mycena</taxon>
    </lineage>
</organism>
<dbReference type="AlphaFoldDB" id="A0AAD7GII7"/>
<evidence type="ECO:0000256" key="1">
    <source>
        <dbReference type="SAM" id="MobiDB-lite"/>
    </source>
</evidence>
<dbReference type="EMBL" id="JARKIE010000034">
    <property type="protein sequence ID" value="KAJ7696542.1"/>
    <property type="molecule type" value="Genomic_DNA"/>
</dbReference>
<dbReference type="Proteomes" id="UP001221757">
    <property type="component" value="Unassembled WGS sequence"/>
</dbReference>
<comment type="caution">
    <text evidence="3">The sequence shown here is derived from an EMBL/GenBank/DDBJ whole genome shotgun (WGS) entry which is preliminary data.</text>
</comment>
<reference evidence="3" key="1">
    <citation type="submission" date="2023-03" db="EMBL/GenBank/DDBJ databases">
        <title>Massive genome expansion in bonnet fungi (Mycena s.s.) driven by repeated elements and novel gene families across ecological guilds.</title>
        <authorList>
            <consortium name="Lawrence Berkeley National Laboratory"/>
            <person name="Harder C.B."/>
            <person name="Miyauchi S."/>
            <person name="Viragh M."/>
            <person name="Kuo A."/>
            <person name="Thoen E."/>
            <person name="Andreopoulos B."/>
            <person name="Lu D."/>
            <person name="Skrede I."/>
            <person name="Drula E."/>
            <person name="Henrissat B."/>
            <person name="Morin E."/>
            <person name="Kohler A."/>
            <person name="Barry K."/>
            <person name="LaButti K."/>
            <person name="Morin E."/>
            <person name="Salamov A."/>
            <person name="Lipzen A."/>
            <person name="Mereny Z."/>
            <person name="Hegedus B."/>
            <person name="Baldrian P."/>
            <person name="Stursova M."/>
            <person name="Weitz H."/>
            <person name="Taylor A."/>
            <person name="Grigoriev I.V."/>
            <person name="Nagy L.G."/>
            <person name="Martin F."/>
            <person name="Kauserud H."/>
        </authorList>
    </citation>
    <scope>NUCLEOTIDE SEQUENCE</scope>
    <source>
        <strain evidence="3">CBHHK067</strain>
    </source>
</reference>
<proteinExistence type="predicted"/>
<feature type="compositionally biased region" description="Polar residues" evidence="1">
    <location>
        <begin position="1"/>
        <end position="25"/>
    </location>
</feature>
<protein>
    <submittedName>
        <fullName evidence="3">Uncharacterized protein</fullName>
    </submittedName>
</protein>
<feature type="region of interest" description="Disordered" evidence="1">
    <location>
        <begin position="1"/>
        <end position="62"/>
    </location>
</feature>
<keyword evidence="4" id="KW-1185">Reference proteome</keyword>
<sequence length="208" mass="22689">MLRYLSSTAARAGGLSSTTSTTKRQAGSICTHPGSHSKATVSPVRCDPAREHHPNPAHDARPRSRRIALGLGALVLALYIWISWMWLKSYEATKLFHEYMSRLAAMKQLASAAPGALLDLMHTYNPMVSRETLVAVLADLDPAAMRAVCQQIHTVQDDEPDTDMLLSVGAILISLLNSTWIPSSLLWCAVSSTLTLCYINNLGRDTDS</sequence>
<keyword evidence="2" id="KW-1133">Transmembrane helix</keyword>